<dbReference type="EMBL" id="BART01036932">
    <property type="protein sequence ID" value="GAH15834.1"/>
    <property type="molecule type" value="Genomic_DNA"/>
</dbReference>
<organism evidence="2">
    <name type="scientific">marine sediment metagenome</name>
    <dbReference type="NCBI Taxonomy" id="412755"/>
    <lineage>
        <taxon>unclassified sequences</taxon>
        <taxon>metagenomes</taxon>
        <taxon>ecological metagenomes</taxon>
    </lineage>
</organism>
<gene>
    <name evidence="2" type="ORF">S01H4_62052</name>
</gene>
<comment type="caution">
    <text evidence="2">The sequence shown here is derived from an EMBL/GenBank/DDBJ whole genome shotgun (WGS) entry which is preliminary data.</text>
</comment>
<dbReference type="AlphaFoldDB" id="X1EFA5"/>
<evidence type="ECO:0000256" key="1">
    <source>
        <dbReference type="SAM" id="MobiDB-lite"/>
    </source>
</evidence>
<sequence>MSLMEKVKGFIGMGKNKQKRTKKEVYEESSNKTQVLLRILKSYGPNPEDPKRPPKRPRPRPAMRTNPRDTGTLGRY</sequence>
<feature type="region of interest" description="Disordered" evidence="1">
    <location>
        <begin position="1"/>
        <end position="76"/>
    </location>
</feature>
<reference evidence="2" key="1">
    <citation type="journal article" date="2014" name="Front. Microbiol.">
        <title>High frequency of phylogenetically diverse reductive dehalogenase-homologous genes in deep subseafloor sedimentary metagenomes.</title>
        <authorList>
            <person name="Kawai M."/>
            <person name="Futagami T."/>
            <person name="Toyoda A."/>
            <person name="Takaki Y."/>
            <person name="Nishi S."/>
            <person name="Hori S."/>
            <person name="Arai W."/>
            <person name="Tsubouchi T."/>
            <person name="Morono Y."/>
            <person name="Uchiyama I."/>
            <person name="Ito T."/>
            <person name="Fujiyama A."/>
            <person name="Inagaki F."/>
            <person name="Takami H."/>
        </authorList>
    </citation>
    <scope>NUCLEOTIDE SEQUENCE</scope>
    <source>
        <strain evidence="2">Expedition CK06-06</strain>
    </source>
</reference>
<name>X1EFA5_9ZZZZ</name>
<evidence type="ECO:0000313" key="2">
    <source>
        <dbReference type="EMBL" id="GAH15834.1"/>
    </source>
</evidence>
<proteinExistence type="predicted"/>
<feature type="non-terminal residue" evidence="2">
    <location>
        <position position="76"/>
    </location>
</feature>
<protein>
    <submittedName>
        <fullName evidence="2">Uncharacterized protein</fullName>
    </submittedName>
</protein>
<accession>X1EFA5</accession>